<dbReference type="EMBL" id="QNXF01000002">
    <property type="protein sequence ID" value="TXL46536.1"/>
    <property type="molecule type" value="Genomic_DNA"/>
</dbReference>
<evidence type="ECO:0000313" key="4">
    <source>
        <dbReference type="EMBL" id="NGW65973.1"/>
    </source>
</evidence>
<dbReference type="Proteomes" id="UP000561555">
    <property type="component" value="Unassembled WGS sequence"/>
</dbReference>
<dbReference type="EMBL" id="UHBY01000003">
    <property type="protein sequence ID" value="SUL34334.1"/>
    <property type="molecule type" value="Genomic_DNA"/>
</dbReference>
<dbReference type="RefSeq" id="WP_000002577.1">
    <property type="nucleotide sequence ID" value="NZ_AP017320.1"/>
</dbReference>
<reference evidence="1 13" key="2">
    <citation type="submission" date="2017-09" db="EMBL/GenBank/DDBJ databases">
        <title>A single nucleotide polymorphism in the Staphylococcus aureus virulence regulator SaeR abolishes pathogenesis.</title>
        <authorList>
            <person name="Copin R.J."/>
            <person name="Sause W."/>
            <person name="Shopsin B."/>
            <person name="Torres V.J."/>
        </authorList>
    </citation>
    <scope>NUCLEOTIDE SEQUENCE [LARGE SCALE GENOMIC DNA]</scope>
    <source>
        <strain evidence="13">Newman</strain>
        <strain evidence="1">Newman_D2C</strain>
    </source>
</reference>
<dbReference type="EMBL" id="QNXF01000002">
    <property type="protein sequence ID" value="TXL47389.1"/>
    <property type="molecule type" value="Genomic_DNA"/>
</dbReference>
<dbReference type="OMA" id="QYAFKDT"/>
<name>A0A0B4NAP7_STAAU</name>
<evidence type="ECO:0000313" key="11">
    <source>
        <dbReference type="EMBL" id="TXL47506.1"/>
    </source>
</evidence>
<dbReference type="Proteomes" id="UP000217245">
    <property type="component" value="Chromosome"/>
</dbReference>
<evidence type="ECO:0000313" key="9">
    <source>
        <dbReference type="EMBL" id="TXL46536.1"/>
    </source>
</evidence>
<dbReference type="Proteomes" id="UP001200271">
    <property type="component" value="Unassembled WGS sequence"/>
</dbReference>
<reference evidence="3" key="8">
    <citation type="journal article" date="2021" name="Front Med (Lausanne)">
        <title>The Prevalence and Determinants of Fusidic Acid Resistance Among Methicillin-Resistant Staphylococcus aureus Clinical Isolates in China.</title>
        <authorList>
            <person name="Zhao H."/>
            <person name="Wang X."/>
            <person name="Wang B."/>
            <person name="Xu Y."/>
            <person name="Rao L."/>
            <person name="Wan B."/>
            <person name="Guo Y."/>
            <person name="Wu X."/>
            <person name="Yu J."/>
            <person name="Chen L."/>
            <person name="Li M."/>
            <person name="Yu F."/>
        </authorList>
    </citation>
    <scope>NUCLEOTIDE SEQUENCE</scope>
    <source>
        <strain evidence="3">NC-4</strain>
    </source>
</reference>
<dbReference type="EMBL" id="JAALTR010000008">
    <property type="protein sequence ID" value="NGW65973.1"/>
    <property type="molecule type" value="Genomic_DNA"/>
</dbReference>
<reference evidence="3" key="9">
    <citation type="submission" date="2023-08" db="EMBL/GenBank/DDBJ databases">
        <authorList>
            <person name="Zhao H."/>
            <person name="Wang X."/>
        </authorList>
    </citation>
    <scope>NUCLEOTIDE SEQUENCE</scope>
    <source>
        <strain evidence="3">NC-4</strain>
    </source>
</reference>
<dbReference type="PRINTS" id="PR01997">
    <property type="entry name" value="MTP2FAMILY"/>
</dbReference>
<dbReference type="InterPro" id="IPR011855">
    <property type="entry name" value="Phgtail_TP901_1"/>
</dbReference>
<dbReference type="Proteomes" id="UP000473113">
    <property type="component" value="Unassembled WGS sequence"/>
</dbReference>
<evidence type="ECO:0000313" key="16">
    <source>
        <dbReference type="Proteomes" id="UP000451682"/>
    </source>
</evidence>
<evidence type="ECO:0000313" key="14">
    <source>
        <dbReference type="Proteomes" id="UP000254116"/>
    </source>
</evidence>
<dbReference type="Proteomes" id="UP000451682">
    <property type="component" value="Unassembled WGS sequence"/>
</dbReference>
<evidence type="ECO:0000313" key="6">
    <source>
        <dbReference type="EMBL" id="RZI08824.1"/>
    </source>
</evidence>
<evidence type="ECO:0000313" key="13">
    <source>
        <dbReference type="Proteomes" id="UP000217245"/>
    </source>
</evidence>
<dbReference type="PRINTS" id="PR01998">
    <property type="entry name" value="MTP2STAPHYLO"/>
</dbReference>
<evidence type="ECO:0000313" key="2">
    <source>
        <dbReference type="EMBL" id="BAQ25914.1"/>
    </source>
</evidence>
<dbReference type="Proteomes" id="UP000254116">
    <property type="component" value="Unassembled WGS sequence"/>
</dbReference>
<evidence type="ECO:0000313" key="18">
    <source>
        <dbReference type="Proteomes" id="UP000561555"/>
    </source>
</evidence>
<dbReference type="SMR" id="A0A0B4NAP7"/>
<reference evidence="7 14" key="4">
    <citation type="submission" date="2018-06" db="EMBL/GenBank/DDBJ databases">
        <authorList>
            <consortium name="Pathogen Informatics"/>
            <person name="Doyle S."/>
        </authorList>
    </citation>
    <scope>NUCLEOTIDE SEQUENCE [LARGE SCALE GENOMIC DNA]</scope>
    <source>
        <strain evidence="7 14">NCTC10702</strain>
    </source>
</reference>
<gene>
    <name evidence="1" type="ORF">CNH36_10340</name>
    <name evidence="11" type="ORF">DQU50_00060</name>
    <name evidence="12" type="ORF">DQU50_01495</name>
    <name evidence="9" type="ORF">DQU50_01555</name>
    <name evidence="10" type="ORF">DQU50_06320</name>
    <name evidence="8" type="ORF">DQU50_15610</name>
    <name evidence="6" type="ORF">EIH03_00400</name>
    <name evidence="4" type="ORF">G6Y24_00430</name>
    <name evidence="5" type="ORF">GQX52_13645</name>
    <name evidence="3" type="ORF">LB359_15215</name>
    <name evidence="7" type="ORF">NCTC10702_01758</name>
</gene>
<dbReference type="EMBL" id="JAIUEN010000223">
    <property type="protein sequence ID" value="MCE3363613.1"/>
    <property type="molecule type" value="Genomic_DNA"/>
</dbReference>
<dbReference type="EMBL" id="QNXF01000003">
    <property type="protein sequence ID" value="TXL40856.1"/>
    <property type="molecule type" value="Genomic_DNA"/>
</dbReference>
<dbReference type="InterPro" id="IPR022345">
    <property type="entry name" value="Phage_69_Orf23_MTP"/>
</dbReference>
<dbReference type="EMBL" id="CP023391">
    <property type="protein sequence ID" value="ATC72004.1"/>
    <property type="molecule type" value="Genomic_DNA"/>
</dbReference>
<evidence type="ECO:0000313" key="3">
    <source>
        <dbReference type="EMBL" id="MCE3363613.1"/>
    </source>
</evidence>
<dbReference type="EMBL" id="AB983197">
    <property type="protein sequence ID" value="BAQ25914.1"/>
    <property type="molecule type" value="Genomic_DNA"/>
</dbReference>
<reference evidence="4 17" key="7">
    <citation type="submission" date="2020-02" db="EMBL/GenBank/DDBJ databases">
        <title>Detection of Heterogeneous Vancomycin Intermediate Resistance in Methicillin Resistant Staphylococcus aureus Isolates from Latin-America.</title>
        <authorList>
            <person name="Castro-Cardozo B."/>
            <person name="Berrio M."/>
            <person name="Vargas M.L."/>
            <person name="Carvajal L.P."/>
            <person name="Millan L.V."/>
            <person name="Rios R."/>
            <person name="Hernandez A."/>
            <person name="Rincon S.L."/>
            <person name="Cubides P."/>
            <person name="Forero E."/>
            <person name="Dinh A."/>
            <person name="Seas C."/>
            <person name="Munita J.M."/>
            <person name="Arias C.A."/>
            <person name="Reyes J."/>
            <person name="Diaz L."/>
        </authorList>
    </citation>
    <scope>NUCLEOTIDE SEQUENCE [LARGE SCALE GENOMIC DNA]</scope>
    <source>
        <strain evidence="4 17">UG255</strain>
    </source>
</reference>
<organism evidence="2">
    <name type="scientific">Staphylococcus aureus</name>
    <dbReference type="NCBI Taxonomy" id="1280"/>
    <lineage>
        <taxon>Bacteria</taxon>
        <taxon>Bacillati</taxon>
        <taxon>Bacillota</taxon>
        <taxon>Bacilli</taxon>
        <taxon>Bacillales</taxon>
        <taxon>Staphylococcaceae</taxon>
        <taxon>Staphylococcus</taxon>
    </lineage>
</organism>
<evidence type="ECO:0000313" key="1">
    <source>
        <dbReference type="EMBL" id="ATC72004.1"/>
    </source>
</evidence>
<evidence type="ECO:0000313" key="5">
    <source>
        <dbReference type="EMBL" id="NUY69631.1"/>
    </source>
</evidence>
<evidence type="ECO:0000313" key="12">
    <source>
        <dbReference type="EMBL" id="TXL47781.1"/>
    </source>
</evidence>
<dbReference type="EMBL" id="RQTF01000007">
    <property type="protein sequence ID" value="RZI08824.1"/>
    <property type="molecule type" value="Genomic_DNA"/>
</dbReference>
<reference evidence="8 16" key="3">
    <citation type="submission" date="2018-06" db="EMBL/GenBank/DDBJ databases">
        <title>Whole genome sequencing to identify and define MRSA outbreaks.</title>
        <authorList>
            <person name="Sullivan M.J."/>
            <person name="Altman D.R."/>
            <person name="Chacko K."/>
            <person name="Ciferri B."/>
            <person name="Webster E."/>
            <person name="Deikus G."/>
            <person name="Lewis M."/>
            <person name="Khan Z."/>
            <person name="Beckford C."/>
            <person name="Rendo A."/>
            <person name="Samaroo F."/>
            <person name="Sebra R."/>
            <person name="Karam-Howlin R."/>
            <person name="Southwick K."/>
            <person name="Adams E."/>
            <person name="Ying L."/>
            <person name="Kornblum J."/>
            <person name="Factor S."/>
            <person name="Danesh Yazdi M."/>
            <person name="Dingle T."/>
            <person name="Hamula C."/>
            <person name="Bashir A."/>
            <person name="Schadt E."/>
            <person name="Kasarskis A."/>
            <person name="Patel G."/>
            <person name="Wallach F."/>
            <person name="Gibbs K."/>
            <person name="Van Bakel H."/>
        </authorList>
    </citation>
    <scope>NUCLEOTIDE SEQUENCE [LARGE SCALE GENOMIC DNA]</scope>
    <source>
        <strain evidence="16">pt013</strain>
        <strain evidence="8">Pt013</strain>
    </source>
</reference>
<dbReference type="PATRIC" id="fig|1280.10341.peg.875"/>
<accession>A0A0B4NAP7</accession>
<reference evidence="2" key="1">
    <citation type="submission" date="2014-08" db="EMBL/GenBank/DDBJ databases">
        <title>Comparative genomics of MRSA.</title>
        <authorList>
            <person name="Yamamoto T."/>
        </authorList>
    </citation>
    <scope>NUCLEOTIDE SEQUENCE</scope>
    <source>
        <strain evidence="2">OC3</strain>
    </source>
</reference>
<dbReference type="EMBL" id="QNXF01000001">
    <property type="protein sequence ID" value="TXL47506.1"/>
    <property type="molecule type" value="Genomic_DNA"/>
</dbReference>
<dbReference type="AlphaFoldDB" id="A0A0B4NAP7"/>
<sequence>MANMKNSNDRIILFRKAGEKVDATKMLFLTEYGLSHEADTDTEDTMDGSYNTGGSVESTMSGTAKMFYGDDFADEIEDAVVDRVLYEAWEVESRIPGKNGDATKFKAKYFQGFHNKFELKAEANGIDEYEYEYGVNGRFQRGFATLPEAVTKKLKATGYRFHDTTKADALTGEDLTAIPQPKVDSSTVTPGEV</sequence>
<dbReference type="NCBIfam" id="TIGR02126">
    <property type="entry name" value="phgtail_TP901_1"/>
    <property type="match status" value="1"/>
</dbReference>
<dbReference type="Proteomes" id="UP000294017">
    <property type="component" value="Unassembled WGS sequence"/>
</dbReference>
<protein>
    <submittedName>
        <fullName evidence="1 7">Phage major tail protein, TP901-1 family</fullName>
    </submittedName>
</protein>
<proteinExistence type="predicted"/>
<reference evidence="6 15" key="5">
    <citation type="submission" date="2018-11" db="EMBL/GenBank/DDBJ databases">
        <title>Genomic profiling of Staphylococcus species from a Poultry farm system in KwaZulu-Natal, South Africa.</title>
        <authorList>
            <person name="Amoako D.G."/>
            <person name="Somboro A.M."/>
            <person name="Abia A.L.K."/>
            <person name="Bester L.A."/>
            <person name="Essack S.Y."/>
        </authorList>
    </citation>
    <scope>NUCLEOTIDE SEQUENCE [LARGE SCALE GENOMIC DNA]</scope>
    <source>
        <strain evidence="6 15">SA12</strain>
    </source>
</reference>
<evidence type="ECO:0000313" key="15">
    <source>
        <dbReference type="Proteomes" id="UP000294017"/>
    </source>
</evidence>
<dbReference type="EMBL" id="QNXF01000001">
    <property type="protein sequence ID" value="TXL47781.1"/>
    <property type="molecule type" value="Genomic_DNA"/>
</dbReference>
<evidence type="ECO:0000313" key="7">
    <source>
        <dbReference type="EMBL" id="SUL34334.1"/>
    </source>
</evidence>
<evidence type="ECO:0000313" key="10">
    <source>
        <dbReference type="EMBL" id="TXL47389.1"/>
    </source>
</evidence>
<dbReference type="Pfam" id="PF06199">
    <property type="entry name" value="Phage_tail_2"/>
    <property type="match status" value="1"/>
</dbReference>
<evidence type="ECO:0000313" key="8">
    <source>
        <dbReference type="EMBL" id="TXL40856.1"/>
    </source>
</evidence>
<evidence type="ECO:0000313" key="17">
    <source>
        <dbReference type="Proteomes" id="UP000473113"/>
    </source>
</evidence>
<reference evidence="5 18" key="6">
    <citation type="journal article" date="2020" name="J. Antimicrob. Chemother.">
        <title>Detection of heterogeneous vancomycin intermediate resistance in MRSA isolates from Latin America.</title>
        <authorList>
            <person name="Castro B.E."/>
            <person name="Berrio M."/>
            <person name="Vargas M.L."/>
            <person name="Carvajal L.P."/>
            <person name="Millan L.V."/>
            <person name="Rios R."/>
            <person name="Hernandez A.K."/>
            <person name="Rincon S."/>
            <person name="Cubides P."/>
            <person name="Forero E."/>
            <person name="Dinh A."/>
            <person name="Seas C."/>
            <person name="Munita J.M."/>
            <person name="Arias C.A."/>
            <person name="Reyes J."/>
            <person name="Diaz L."/>
        </authorList>
    </citation>
    <scope>NUCLEOTIDE SEQUENCE [LARGE SCALE GENOMIC DNA]</scope>
    <source>
        <strain evidence="5 18">UP89</strain>
    </source>
</reference>
<dbReference type="EMBL" id="JAANDN010000123">
    <property type="protein sequence ID" value="NUY69631.1"/>
    <property type="molecule type" value="Genomic_DNA"/>
</dbReference>